<dbReference type="Gene3D" id="3.40.630.30">
    <property type="match status" value="1"/>
</dbReference>
<gene>
    <name evidence="2" type="ORF">H8R02_16830</name>
</gene>
<dbReference type="AlphaFoldDB" id="A0A923MA28"/>
<sequence>MDPKYLAPRVLETDRLVLRPFTLADHADYARITSDPDVMRYMGTGIAYTPDIAWRAIASVLGHWELLGYGLWAVTLKETGALIGHAGFLDPYGWPGFELAYMIDKPYWGQGYAQEATRAALKVARETLRKERIISLVRPANEPSRKLALRLGAVQEGTVSLMGSDADLFVHRV</sequence>
<dbReference type="SUPFAM" id="SSF55729">
    <property type="entry name" value="Acyl-CoA N-acyltransferases (Nat)"/>
    <property type="match status" value="1"/>
</dbReference>
<dbReference type="InterPro" id="IPR051531">
    <property type="entry name" value="N-acetyltransferase"/>
</dbReference>
<dbReference type="InterPro" id="IPR000182">
    <property type="entry name" value="GNAT_dom"/>
</dbReference>
<accession>A0A923MA28</accession>
<dbReference type="PROSITE" id="PS51186">
    <property type="entry name" value="GNAT"/>
    <property type="match status" value="1"/>
</dbReference>
<proteinExistence type="predicted"/>
<keyword evidence="3" id="KW-1185">Reference proteome</keyword>
<dbReference type="InterPro" id="IPR016181">
    <property type="entry name" value="Acyl_CoA_acyltransferase"/>
</dbReference>
<dbReference type="GO" id="GO:0016747">
    <property type="term" value="F:acyltransferase activity, transferring groups other than amino-acyl groups"/>
    <property type="evidence" value="ECO:0007669"/>
    <property type="project" value="InterPro"/>
</dbReference>
<dbReference type="PANTHER" id="PTHR43792">
    <property type="entry name" value="GNAT FAMILY, PUTATIVE (AFU_ORTHOLOGUE AFUA_3G00765)-RELATED-RELATED"/>
    <property type="match status" value="1"/>
</dbReference>
<feature type="domain" description="N-acetyltransferase" evidence="1">
    <location>
        <begin position="16"/>
        <end position="173"/>
    </location>
</feature>
<dbReference type="EMBL" id="JACORU010000006">
    <property type="protein sequence ID" value="MBC5766135.1"/>
    <property type="molecule type" value="Genomic_DNA"/>
</dbReference>
<name>A0A923MA28_9BURK</name>
<evidence type="ECO:0000259" key="1">
    <source>
        <dbReference type="PROSITE" id="PS51186"/>
    </source>
</evidence>
<reference evidence="2" key="1">
    <citation type="submission" date="2020-08" db="EMBL/GenBank/DDBJ databases">
        <title>Ramlibacter sp. GTP1 16S ribosomal RNA gene genome sequencing and assembly.</title>
        <authorList>
            <person name="Kang M."/>
        </authorList>
    </citation>
    <scope>NUCLEOTIDE SEQUENCE</scope>
    <source>
        <strain evidence="2">GTP1</strain>
    </source>
</reference>
<evidence type="ECO:0000313" key="2">
    <source>
        <dbReference type="EMBL" id="MBC5766135.1"/>
    </source>
</evidence>
<protein>
    <submittedName>
        <fullName evidence="2">GNAT family N-acetyltransferase</fullName>
    </submittedName>
</protein>
<dbReference type="Pfam" id="PF13302">
    <property type="entry name" value="Acetyltransf_3"/>
    <property type="match status" value="1"/>
</dbReference>
<evidence type="ECO:0000313" key="3">
    <source>
        <dbReference type="Proteomes" id="UP000596827"/>
    </source>
</evidence>
<organism evidence="2 3">
    <name type="scientific">Ramlibacter albus</name>
    <dbReference type="NCBI Taxonomy" id="2079448"/>
    <lineage>
        <taxon>Bacteria</taxon>
        <taxon>Pseudomonadati</taxon>
        <taxon>Pseudomonadota</taxon>
        <taxon>Betaproteobacteria</taxon>
        <taxon>Burkholderiales</taxon>
        <taxon>Comamonadaceae</taxon>
        <taxon>Ramlibacter</taxon>
    </lineage>
</organism>
<dbReference type="Proteomes" id="UP000596827">
    <property type="component" value="Unassembled WGS sequence"/>
</dbReference>
<dbReference type="PANTHER" id="PTHR43792:SF1">
    <property type="entry name" value="N-ACETYLTRANSFERASE DOMAIN-CONTAINING PROTEIN"/>
    <property type="match status" value="1"/>
</dbReference>
<comment type="caution">
    <text evidence="2">The sequence shown here is derived from an EMBL/GenBank/DDBJ whole genome shotgun (WGS) entry which is preliminary data.</text>
</comment>
<dbReference type="RefSeq" id="WP_187082615.1">
    <property type="nucleotide sequence ID" value="NZ_JACORU010000006.1"/>
</dbReference>